<reference evidence="4 5" key="1">
    <citation type="submission" date="2019-06" db="EMBL/GenBank/DDBJ databases">
        <title>Rhodococcus spaelei sp. nov., isolated from a cave.</title>
        <authorList>
            <person name="Lee S.D."/>
        </authorList>
    </citation>
    <scope>NUCLEOTIDE SEQUENCE [LARGE SCALE GENOMIC DNA]</scope>
    <source>
        <strain evidence="4 5">C9-5</strain>
    </source>
</reference>
<evidence type="ECO:0000256" key="2">
    <source>
        <dbReference type="SAM" id="Phobius"/>
    </source>
</evidence>
<dbReference type="Pfam" id="PF03780">
    <property type="entry name" value="Asp23"/>
    <property type="match status" value="1"/>
</dbReference>
<protein>
    <submittedName>
        <fullName evidence="4">Asp23/Gls24 family envelope stress response protein</fullName>
    </submittedName>
</protein>
<comment type="similarity">
    <text evidence="1">Belongs to the asp23 family.</text>
</comment>
<feature type="transmembrane region" description="Helical" evidence="2">
    <location>
        <begin position="196"/>
        <end position="216"/>
    </location>
</feature>
<keyword evidence="5" id="KW-1185">Reference proteome</keyword>
<evidence type="ECO:0000256" key="1">
    <source>
        <dbReference type="ARBA" id="ARBA00005721"/>
    </source>
</evidence>
<evidence type="ECO:0000313" key="5">
    <source>
        <dbReference type="Proteomes" id="UP000316256"/>
    </source>
</evidence>
<accession>A0A541B983</accession>
<evidence type="ECO:0000313" key="4">
    <source>
        <dbReference type="EMBL" id="TQF68890.1"/>
    </source>
</evidence>
<feature type="domain" description="DUF6286" evidence="3">
    <location>
        <begin position="207"/>
        <end position="307"/>
    </location>
</feature>
<comment type="caution">
    <text evidence="4">The sequence shown here is derived from an EMBL/GenBank/DDBJ whole genome shotgun (WGS) entry which is preliminary data.</text>
</comment>
<dbReference type="Proteomes" id="UP000316256">
    <property type="component" value="Unassembled WGS sequence"/>
</dbReference>
<dbReference type="EMBL" id="VIGH01000005">
    <property type="protein sequence ID" value="TQF68890.1"/>
    <property type="molecule type" value="Genomic_DNA"/>
</dbReference>
<dbReference type="OrthoDB" id="5197468at2"/>
<dbReference type="InterPro" id="IPR005531">
    <property type="entry name" value="Asp23"/>
</dbReference>
<keyword evidence="2" id="KW-0472">Membrane</keyword>
<name>A0A541B983_9NOCA</name>
<organism evidence="4 5">
    <name type="scientific">Rhodococcus spelaei</name>
    <dbReference type="NCBI Taxonomy" id="2546320"/>
    <lineage>
        <taxon>Bacteria</taxon>
        <taxon>Bacillati</taxon>
        <taxon>Actinomycetota</taxon>
        <taxon>Actinomycetes</taxon>
        <taxon>Mycobacteriales</taxon>
        <taxon>Nocardiaceae</taxon>
        <taxon>Rhodococcus</taxon>
    </lineage>
</organism>
<proteinExistence type="inferred from homology"/>
<dbReference type="Pfam" id="PF19803">
    <property type="entry name" value="DUF6286"/>
    <property type="match status" value="1"/>
</dbReference>
<dbReference type="InterPro" id="IPR046253">
    <property type="entry name" value="DUF6286"/>
</dbReference>
<feature type="transmembrane region" description="Helical" evidence="2">
    <location>
        <begin position="145"/>
        <end position="164"/>
    </location>
</feature>
<sequence length="312" mass="33063">MALDHERGARGHLVVKDRAVARIAVAAALGVPGVVRQSGGLFKLPGRDLPRAEVSMGPESVAVALYIAVSWPCPIAVLSREVQREVGERIETLTGLPMDTLHVVVAAAVPGDAGTPADVDTRQLVAEVPADCRPTPPRAPLARPAAALVTVFVAAGLLIVAGLTGREFLIAKDVIAPAAWLRNSVSWVAGLHWQSWMLPTATLATLTGLALVYLAVTPRTRTHLPVGKPKASVVWVRPTDVARMCSARARTVAGIRSVQTTVDRRRATVHVAPTGEVHAHDLEATVRDAVQPGLAMLATPRELRVRIGRVKS</sequence>
<gene>
    <name evidence="4" type="ORF">FK531_13100</name>
</gene>
<evidence type="ECO:0000259" key="3">
    <source>
        <dbReference type="Pfam" id="PF19803"/>
    </source>
</evidence>
<keyword evidence="2" id="KW-0812">Transmembrane</keyword>
<keyword evidence="2" id="KW-1133">Transmembrane helix</keyword>
<dbReference type="AlphaFoldDB" id="A0A541B983"/>